<feature type="non-terminal residue" evidence="2">
    <location>
        <position position="545"/>
    </location>
</feature>
<evidence type="ECO:0000313" key="2">
    <source>
        <dbReference type="EMBL" id="GMS95421.1"/>
    </source>
</evidence>
<keyword evidence="3" id="KW-1185">Reference proteome</keyword>
<name>A0AAV5TM57_9BILA</name>
<feature type="compositionally biased region" description="Acidic residues" evidence="1">
    <location>
        <begin position="395"/>
        <end position="407"/>
    </location>
</feature>
<feature type="region of interest" description="Disordered" evidence="1">
    <location>
        <begin position="1"/>
        <end position="274"/>
    </location>
</feature>
<dbReference type="GO" id="GO:0000111">
    <property type="term" value="C:nucleotide-excision repair factor 2 complex"/>
    <property type="evidence" value="ECO:0007669"/>
    <property type="project" value="TreeGrafter"/>
</dbReference>
<feature type="region of interest" description="Disordered" evidence="1">
    <location>
        <begin position="388"/>
        <end position="417"/>
    </location>
</feature>
<feature type="compositionally biased region" description="Basic and acidic residues" evidence="1">
    <location>
        <begin position="408"/>
        <end position="417"/>
    </location>
</feature>
<gene>
    <name evidence="2" type="ORF">PENTCL1PPCAC_17596</name>
</gene>
<sequence length="545" mass="62938">TQPRRSLRLRSSNLQEESIEPDKPLALTSTTRKGRAPLVSGGMTKSARTRKKPEKKHVLNDEVDGNENGSGMEEEEELVVEDEADNGAGPRKRGVSVVGKNEESEEEGNDKKETVPAKTRRIDPKSEDKVREVKEDKKGMKRVTLIQSNGRPRRGCVKKANVKQYDDLLSGSASSSDVTSSESDANDSDLEKEIRKAKKRKEDRERGGKGKKGEISTQESSSDSISDDEEEEMEEMEDEEPWKKRGRTRGGFGWSRKGGLNGIGRRRQRGEGGERAIQRLKMEMNELPVEMLRDREYDVDYDEMVAWEAKSVKMVRDLRELERDRANGGQIMDTLNEFIERCLKGGRMTEMDEKESIRVTHVHEEEVEEMKRKKKMSVAQRMKEVVQKEKKQLEEEKEEDSDEDEWEKMETVDDKEEKEKGRVEVMIVMKKKLKAPWKAKWIRQEINREVRQRCENIHKAHLVSYIAHLRHLMSLAKSHTRSDGGIPLTARALSLIPTNLIDMKTDTVDGEIMMEELIDWWRKKYSQTDENMEGMSENERLDELM</sequence>
<comment type="caution">
    <text evidence="2">The sequence shown here is derived from an EMBL/GenBank/DDBJ whole genome shotgun (WGS) entry which is preliminary data.</text>
</comment>
<feature type="compositionally biased region" description="Low complexity" evidence="1">
    <location>
        <begin position="167"/>
        <end position="183"/>
    </location>
</feature>
<dbReference type="GO" id="GO:0071942">
    <property type="term" value="C:XPC complex"/>
    <property type="evidence" value="ECO:0007669"/>
    <property type="project" value="TreeGrafter"/>
</dbReference>
<feature type="compositionally biased region" description="Basic residues" evidence="1">
    <location>
        <begin position="151"/>
        <end position="161"/>
    </location>
</feature>
<evidence type="ECO:0000256" key="1">
    <source>
        <dbReference type="SAM" id="MobiDB-lite"/>
    </source>
</evidence>
<organism evidence="2 3">
    <name type="scientific">Pristionchus entomophagus</name>
    <dbReference type="NCBI Taxonomy" id="358040"/>
    <lineage>
        <taxon>Eukaryota</taxon>
        <taxon>Metazoa</taxon>
        <taxon>Ecdysozoa</taxon>
        <taxon>Nematoda</taxon>
        <taxon>Chromadorea</taxon>
        <taxon>Rhabditida</taxon>
        <taxon>Rhabditina</taxon>
        <taxon>Diplogasteromorpha</taxon>
        <taxon>Diplogasteroidea</taxon>
        <taxon>Neodiplogasteridae</taxon>
        <taxon>Pristionchus</taxon>
    </lineage>
</organism>
<proteinExistence type="predicted"/>
<dbReference type="Gene3D" id="3.90.260.10">
    <property type="entry name" value="Transglutaminase-like"/>
    <property type="match status" value="1"/>
</dbReference>
<feature type="compositionally biased region" description="Acidic residues" evidence="1">
    <location>
        <begin position="72"/>
        <end position="85"/>
    </location>
</feature>
<dbReference type="InterPro" id="IPR036985">
    <property type="entry name" value="Transglutaminase-like_sf"/>
</dbReference>
<dbReference type="GO" id="GO:0003697">
    <property type="term" value="F:single-stranded DNA binding"/>
    <property type="evidence" value="ECO:0007669"/>
    <property type="project" value="TreeGrafter"/>
</dbReference>
<feature type="non-terminal residue" evidence="2">
    <location>
        <position position="1"/>
    </location>
</feature>
<evidence type="ECO:0000313" key="3">
    <source>
        <dbReference type="Proteomes" id="UP001432027"/>
    </source>
</evidence>
<dbReference type="GO" id="GO:0006298">
    <property type="term" value="P:mismatch repair"/>
    <property type="evidence" value="ECO:0007669"/>
    <property type="project" value="TreeGrafter"/>
</dbReference>
<reference evidence="2" key="1">
    <citation type="submission" date="2023-10" db="EMBL/GenBank/DDBJ databases">
        <title>Genome assembly of Pristionchus species.</title>
        <authorList>
            <person name="Yoshida K."/>
            <person name="Sommer R.J."/>
        </authorList>
    </citation>
    <scope>NUCLEOTIDE SEQUENCE</scope>
    <source>
        <strain evidence="2">RS0144</strain>
    </source>
</reference>
<dbReference type="PANTHER" id="PTHR12135:SF0">
    <property type="entry name" value="DNA REPAIR PROTEIN COMPLEMENTING XP-C CELLS"/>
    <property type="match status" value="1"/>
</dbReference>
<feature type="compositionally biased region" description="Basic and acidic residues" evidence="1">
    <location>
        <begin position="189"/>
        <end position="214"/>
    </location>
</feature>
<dbReference type="EMBL" id="BTSX01000004">
    <property type="protein sequence ID" value="GMS95421.1"/>
    <property type="molecule type" value="Genomic_DNA"/>
</dbReference>
<dbReference type="GO" id="GO:0006289">
    <property type="term" value="P:nucleotide-excision repair"/>
    <property type="evidence" value="ECO:0007669"/>
    <property type="project" value="InterPro"/>
</dbReference>
<accession>A0AAV5TM57</accession>
<feature type="compositionally biased region" description="Acidic residues" evidence="1">
    <location>
        <begin position="225"/>
        <end position="240"/>
    </location>
</feature>
<dbReference type="Proteomes" id="UP001432027">
    <property type="component" value="Unassembled WGS sequence"/>
</dbReference>
<dbReference type="GO" id="GO:0003684">
    <property type="term" value="F:damaged DNA binding"/>
    <property type="evidence" value="ECO:0007669"/>
    <property type="project" value="InterPro"/>
</dbReference>
<protein>
    <submittedName>
        <fullName evidence="2">Uncharacterized protein</fullName>
    </submittedName>
</protein>
<feature type="compositionally biased region" description="Basic and acidic residues" evidence="1">
    <location>
        <begin position="109"/>
        <end position="138"/>
    </location>
</feature>
<dbReference type="AlphaFoldDB" id="A0AAV5TM57"/>
<dbReference type="PANTHER" id="PTHR12135">
    <property type="entry name" value="DNA REPAIR PROTEIN XP-C / RAD4"/>
    <property type="match status" value="1"/>
</dbReference>
<dbReference type="GO" id="GO:0005737">
    <property type="term" value="C:cytoplasm"/>
    <property type="evidence" value="ECO:0007669"/>
    <property type="project" value="TreeGrafter"/>
</dbReference>
<dbReference type="InterPro" id="IPR004583">
    <property type="entry name" value="DNA_repair_Rad4"/>
</dbReference>